<evidence type="ECO:0000313" key="3">
    <source>
        <dbReference type="EMBL" id="CAF0986026.1"/>
    </source>
</evidence>
<feature type="compositionally biased region" description="Low complexity" evidence="1">
    <location>
        <begin position="250"/>
        <end position="265"/>
    </location>
</feature>
<sequence>MSSTASVGGSFSNMNSSLPSPTKSNPHKTSSSSDVSLPIYDTNDPQAILRALIRFIMRTFYEVPKSLVIEYIYHHKKIKQQDLADRLCLDPKLIRGYIQEFKRDKFILEDHRLESNDGTTGRRSQDQYYYKFDRETFINVVRYRLIHMRMYVENFERQQTYKQTNYKCEQCTKEYTELDIGKLYDLTQDTLICLLCGGVVHEDVETNDTTNRQTISVSLFNEQMKPIYKALKQIDDIIKNEQQMKNSSDQDLLQQNGNSSLLSSNHSANREGTLANTNRSHASNVFDRTTAINHKIQIVIERDDDYSQMDIDETSNTDSLIGSSRGLGKLGRKSNKSVQSTAEVATQSLTLNMKSAGKKVPYESKPLPHWFIHSTVQTDHDEEHHRLNNLSLNSTTNPSGISRQLSNQKVVKSPSLNDIKQMLLMHESRRGKTLKLTTIEDSISPRTSIQMAKTTDSQSQCKVLLTCKYI</sequence>
<proteinExistence type="predicted"/>
<feature type="compositionally biased region" description="Polar residues" evidence="1">
    <location>
        <begin position="1"/>
        <end position="35"/>
    </location>
</feature>
<dbReference type="PANTHER" id="PTHR13097:SF7">
    <property type="entry name" value="GENERAL TRANSCRIPTION FACTOR IIE SUBUNIT 1"/>
    <property type="match status" value="1"/>
</dbReference>
<dbReference type="Proteomes" id="UP000663860">
    <property type="component" value="Unassembled WGS sequence"/>
</dbReference>
<evidence type="ECO:0000256" key="1">
    <source>
        <dbReference type="SAM" id="MobiDB-lite"/>
    </source>
</evidence>
<feature type="domain" description="Transcription initiation factor IIE subunit alpha N-terminal" evidence="2">
    <location>
        <begin position="63"/>
        <end position="212"/>
    </location>
</feature>
<dbReference type="SMART" id="SM00531">
    <property type="entry name" value="TFIIE"/>
    <property type="match status" value="1"/>
</dbReference>
<dbReference type="InterPro" id="IPR013083">
    <property type="entry name" value="Znf_RING/FYVE/PHD"/>
</dbReference>
<reference evidence="3" key="1">
    <citation type="submission" date="2021-02" db="EMBL/GenBank/DDBJ databases">
        <authorList>
            <person name="Nowell W R."/>
        </authorList>
    </citation>
    <scope>NUCLEOTIDE SEQUENCE</scope>
</reference>
<feature type="region of interest" description="Disordered" evidence="1">
    <location>
        <begin position="1"/>
        <end position="37"/>
    </location>
</feature>
<dbReference type="Gene3D" id="3.30.40.10">
    <property type="entry name" value="Zinc/RING finger domain, C3HC4 (zinc finger)"/>
    <property type="match status" value="1"/>
</dbReference>
<dbReference type="InterPro" id="IPR024550">
    <property type="entry name" value="TFIIEa/SarR/Rpc3_HTH_dom"/>
</dbReference>
<accession>A0A814FS82</accession>
<gene>
    <name evidence="3" type="ORF">IZO911_LOCUS16838</name>
    <name evidence="4" type="ORF">KXQ929_LOCUS31826</name>
</gene>
<dbReference type="SUPFAM" id="SSF57783">
    <property type="entry name" value="Zinc beta-ribbon"/>
    <property type="match status" value="1"/>
</dbReference>
<dbReference type="EMBL" id="CAJOBB010003731">
    <property type="protein sequence ID" value="CAF4055758.1"/>
    <property type="molecule type" value="Genomic_DNA"/>
</dbReference>
<dbReference type="GO" id="GO:0006367">
    <property type="term" value="P:transcription initiation at RNA polymerase II promoter"/>
    <property type="evidence" value="ECO:0007669"/>
    <property type="project" value="InterPro"/>
</dbReference>
<dbReference type="AlphaFoldDB" id="A0A814FS82"/>
<organism evidence="3 5">
    <name type="scientific">Adineta steineri</name>
    <dbReference type="NCBI Taxonomy" id="433720"/>
    <lineage>
        <taxon>Eukaryota</taxon>
        <taxon>Metazoa</taxon>
        <taxon>Spiralia</taxon>
        <taxon>Gnathifera</taxon>
        <taxon>Rotifera</taxon>
        <taxon>Eurotatoria</taxon>
        <taxon>Bdelloidea</taxon>
        <taxon>Adinetida</taxon>
        <taxon>Adinetidae</taxon>
        <taxon>Adineta</taxon>
    </lineage>
</organism>
<name>A0A814FS82_9BILA</name>
<evidence type="ECO:0000259" key="2">
    <source>
        <dbReference type="SMART" id="SM00531"/>
    </source>
</evidence>
<dbReference type="InterPro" id="IPR039997">
    <property type="entry name" value="TFE"/>
</dbReference>
<comment type="caution">
    <text evidence="3">The sequence shown here is derived from an EMBL/GenBank/DDBJ whole genome shotgun (WGS) entry which is preliminary data.</text>
</comment>
<dbReference type="Pfam" id="PF02002">
    <property type="entry name" value="TFIIE_alpha"/>
    <property type="match status" value="1"/>
</dbReference>
<dbReference type="PANTHER" id="PTHR13097">
    <property type="entry name" value="TRANSCRIPTION INITIATION FACTOR IIE, ALPHA SUBUNIT"/>
    <property type="match status" value="1"/>
</dbReference>
<protein>
    <recommendedName>
        <fullName evidence="2">Transcription initiation factor IIE subunit alpha N-terminal domain-containing protein</fullName>
    </recommendedName>
</protein>
<evidence type="ECO:0000313" key="4">
    <source>
        <dbReference type="EMBL" id="CAF4055758.1"/>
    </source>
</evidence>
<dbReference type="InterPro" id="IPR002853">
    <property type="entry name" value="TFIIE_asu"/>
</dbReference>
<dbReference type="EMBL" id="CAJNOE010000153">
    <property type="protein sequence ID" value="CAF0986026.1"/>
    <property type="molecule type" value="Genomic_DNA"/>
</dbReference>
<evidence type="ECO:0000313" key="5">
    <source>
        <dbReference type="Proteomes" id="UP000663860"/>
    </source>
</evidence>
<feature type="region of interest" description="Disordered" evidence="1">
    <location>
        <begin position="313"/>
        <end position="334"/>
    </location>
</feature>
<dbReference type="Proteomes" id="UP000663868">
    <property type="component" value="Unassembled WGS sequence"/>
</dbReference>
<feature type="region of interest" description="Disordered" evidence="1">
    <location>
        <begin position="245"/>
        <end position="280"/>
    </location>
</feature>
<dbReference type="GO" id="GO:0005673">
    <property type="term" value="C:transcription factor TFIIE complex"/>
    <property type="evidence" value="ECO:0007669"/>
    <property type="project" value="TreeGrafter"/>
</dbReference>